<dbReference type="EMBL" id="JBHRYD010000005">
    <property type="protein sequence ID" value="MFC3704793.1"/>
    <property type="molecule type" value="Genomic_DNA"/>
</dbReference>
<sequence length="266" mass="30210">MRRLFALMIAALLLALASPAQAQDLSGFSKRERADILRFAVNNSLFTLYHEVAHLLIDKLDLPVLGREEDAADNIATWMLLGKNTPDSNRVLEDAVKGWLLTGRSFGDHFGDDDYAYGYSPERHRAMQIVCLMVGADRAAFRKVANSYEFDPERQHSCHFDYQLVDRSLRGLLEKPGSGTRVDVVLEDGGRRLRLAERVFRTSGIFEAVAEEVRKGYRLSGRVKFTATRCEEPNAYYDPRTAEIIFCYELVEDFMALYATELRAGR</sequence>
<evidence type="ECO:0000313" key="3">
    <source>
        <dbReference type="Proteomes" id="UP001595613"/>
    </source>
</evidence>
<organism evidence="2 3">
    <name type="scientific">Devosia honganensis</name>
    <dbReference type="NCBI Taxonomy" id="1610527"/>
    <lineage>
        <taxon>Bacteria</taxon>
        <taxon>Pseudomonadati</taxon>
        <taxon>Pseudomonadota</taxon>
        <taxon>Alphaproteobacteria</taxon>
        <taxon>Hyphomicrobiales</taxon>
        <taxon>Devosiaceae</taxon>
        <taxon>Devosia</taxon>
    </lineage>
</organism>
<accession>A0ABV7X256</accession>
<keyword evidence="3" id="KW-1185">Reference proteome</keyword>
<keyword evidence="1" id="KW-0732">Signal</keyword>
<dbReference type="InterPro" id="IPR025644">
    <property type="entry name" value="DUF4344"/>
</dbReference>
<gene>
    <name evidence="2" type="ORF">ACFOOL_08495</name>
</gene>
<feature type="chain" id="PRO_5046477248" evidence="1">
    <location>
        <begin position="23"/>
        <end position="266"/>
    </location>
</feature>
<name>A0ABV7X256_9HYPH</name>
<evidence type="ECO:0000313" key="2">
    <source>
        <dbReference type="EMBL" id="MFC3704793.1"/>
    </source>
</evidence>
<protein>
    <submittedName>
        <fullName evidence="2">DUF4344 domain-containing metallopeptidase</fullName>
    </submittedName>
</protein>
<dbReference type="Proteomes" id="UP001595613">
    <property type="component" value="Unassembled WGS sequence"/>
</dbReference>
<comment type="caution">
    <text evidence="2">The sequence shown here is derived from an EMBL/GenBank/DDBJ whole genome shotgun (WGS) entry which is preliminary data.</text>
</comment>
<feature type="signal peptide" evidence="1">
    <location>
        <begin position="1"/>
        <end position="22"/>
    </location>
</feature>
<reference evidence="3" key="1">
    <citation type="journal article" date="2019" name="Int. J. Syst. Evol. Microbiol.">
        <title>The Global Catalogue of Microorganisms (GCM) 10K type strain sequencing project: providing services to taxonomists for standard genome sequencing and annotation.</title>
        <authorList>
            <consortium name="The Broad Institute Genomics Platform"/>
            <consortium name="The Broad Institute Genome Sequencing Center for Infectious Disease"/>
            <person name="Wu L."/>
            <person name="Ma J."/>
        </authorList>
    </citation>
    <scope>NUCLEOTIDE SEQUENCE [LARGE SCALE GENOMIC DNA]</scope>
    <source>
        <strain evidence="3">KCTC 42281</strain>
    </source>
</reference>
<proteinExistence type="predicted"/>
<dbReference type="RefSeq" id="WP_380096519.1">
    <property type="nucleotide sequence ID" value="NZ_JBHRYD010000005.1"/>
</dbReference>
<evidence type="ECO:0000256" key="1">
    <source>
        <dbReference type="SAM" id="SignalP"/>
    </source>
</evidence>
<dbReference type="Pfam" id="PF14247">
    <property type="entry name" value="DUF4344"/>
    <property type="match status" value="2"/>
</dbReference>